<gene>
    <name evidence="1" type="ORF">DSO08_02890</name>
</gene>
<evidence type="ECO:0000313" key="1">
    <source>
        <dbReference type="EMBL" id="TDA39158.1"/>
    </source>
</evidence>
<dbReference type="AlphaFoldDB" id="A0A523BDZ1"/>
<proteinExistence type="predicted"/>
<evidence type="ECO:0000313" key="2">
    <source>
        <dbReference type="Proteomes" id="UP000315399"/>
    </source>
</evidence>
<accession>A0A523BDZ1</accession>
<protein>
    <submittedName>
        <fullName evidence="1">Uncharacterized protein</fullName>
    </submittedName>
</protein>
<sequence length="129" mass="14700">MSAVIKVFAFSDKYPNPNLSKNKNRKNEITPSAILEESLKRVCSKKLTLLQKRILLHIAETEHLGLTCSGQVREISRRMRIPESTVKWSIRALRDFYLIEGGTPENRGVPAKVTYPGLLIAEGLRREHM</sequence>
<reference evidence="1 2" key="1">
    <citation type="journal article" date="2019" name="Nat. Microbiol.">
        <title>Expanding anaerobic alkane metabolism in the domain of Archaea.</title>
        <authorList>
            <person name="Wang Y."/>
            <person name="Wegener G."/>
            <person name="Hou J."/>
            <person name="Wang F."/>
            <person name="Xiao X."/>
        </authorList>
    </citation>
    <scope>NUCLEOTIDE SEQUENCE [LARGE SCALE GENOMIC DNA]</scope>
    <source>
        <strain evidence="1">WYZ-LMO10</strain>
    </source>
</reference>
<dbReference type="EMBL" id="QNVH01000020">
    <property type="protein sequence ID" value="TDA39158.1"/>
    <property type="molecule type" value="Genomic_DNA"/>
</dbReference>
<dbReference type="Proteomes" id="UP000315399">
    <property type="component" value="Unassembled WGS sequence"/>
</dbReference>
<comment type="caution">
    <text evidence="1">The sequence shown here is derived from an EMBL/GenBank/DDBJ whole genome shotgun (WGS) entry which is preliminary data.</text>
</comment>
<organism evidence="1 2">
    <name type="scientific">Thermoproteota archaeon</name>
    <dbReference type="NCBI Taxonomy" id="2056631"/>
    <lineage>
        <taxon>Archaea</taxon>
        <taxon>Thermoproteota</taxon>
    </lineage>
</organism>
<name>A0A523BDZ1_9CREN</name>